<name>A0A7Y0EKI3_9CLOT</name>
<comment type="caution">
    <text evidence="1">The sequence shown here is derived from an EMBL/GenBank/DDBJ whole genome shotgun (WGS) entry which is preliminary data.</text>
</comment>
<proteinExistence type="predicted"/>
<dbReference type="InterPro" id="IPR032719">
    <property type="entry name" value="WbsX"/>
</dbReference>
<dbReference type="EMBL" id="JABBNI010000063">
    <property type="protein sequence ID" value="NMM65092.1"/>
    <property type="molecule type" value="Genomic_DNA"/>
</dbReference>
<dbReference type="GO" id="GO:0016740">
    <property type="term" value="F:transferase activity"/>
    <property type="evidence" value="ECO:0007669"/>
    <property type="project" value="UniProtKB-KW"/>
</dbReference>
<dbReference type="AlphaFoldDB" id="A0A7Y0EKI3"/>
<keyword evidence="1" id="KW-0808">Transferase</keyword>
<dbReference type="PANTHER" id="PTHR41244">
    <property type="entry name" value="RHAMNAN SYNTHESIS F"/>
    <property type="match status" value="1"/>
</dbReference>
<reference evidence="1 2" key="1">
    <citation type="submission" date="2020-06" db="EMBL/GenBank/DDBJ databases">
        <title>Complete Genome Sequence of Clostridium muelleri sp. nov. P21T, an Acid-Alcohol Producing Acetogen Isolated from Old Hay.</title>
        <authorList>
            <person name="Duncan K.E."/>
            <person name="Tanner R.S."/>
        </authorList>
    </citation>
    <scope>NUCLEOTIDE SEQUENCE [LARGE SCALE GENOMIC DNA]</scope>
    <source>
        <strain evidence="1 2">P21</strain>
    </source>
</reference>
<dbReference type="RefSeq" id="WP_169299684.1">
    <property type="nucleotide sequence ID" value="NZ_JABBNI010000063.1"/>
</dbReference>
<dbReference type="Pfam" id="PF14307">
    <property type="entry name" value="Glyco_tran_WbsX"/>
    <property type="match status" value="1"/>
</dbReference>
<dbReference type="Gene3D" id="3.20.20.80">
    <property type="entry name" value="Glycosidases"/>
    <property type="match status" value="1"/>
</dbReference>
<evidence type="ECO:0000313" key="1">
    <source>
        <dbReference type="EMBL" id="NMM65092.1"/>
    </source>
</evidence>
<organism evidence="1 2">
    <name type="scientific">Clostridium muellerianum</name>
    <dbReference type="NCBI Taxonomy" id="2716538"/>
    <lineage>
        <taxon>Bacteria</taxon>
        <taxon>Bacillati</taxon>
        <taxon>Bacillota</taxon>
        <taxon>Clostridia</taxon>
        <taxon>Eubacteriales</taxon>
        <taxon>Clostridiaceae</taxon>
        <taxon>Clostridium</taxon>
    </lineage>
</organism>
<dbReference type="PANTHER" id="PTHR41244:SF1">
    <property type="entry name" value="GLYCOSYLTRANSFERASE"/>
    <property type="match status" value="1"/>
</dbReference>
<protein>
    <submittedName>
        <fullName evidence="1">Glycosyl transferase</fullName>
    </submittedName>
</protein>
<keyword evidence="2" id="KW-1185">Reference proteome</keyword>
<accession>A0A7Y0EKI3</accession>
<dbReference type="Proteomes" id="UP000537131">
    <property type="component" value="Unassembled WGS sequence"/>
</dbReference>
<sequence length="382" mass="45703">MKIIAFYLPQFHSIPENDEWWGKGFTEWVNVKQAKSLFEGHYQPRIPLNNNYYCLMDDNVLKWQTEIAKEYGIYGFCIYHYWFEGHKLLEKPLEKFRDNPELNMPYCICWANESWTNAWIATGDVKTLIKQTYGEKDEWKNHFDYFLTFFKDKNYISNSGKPLLVIYRPELIENLNDMLDYWNELAIENGFNGIDFAYQQISFSLQKEMDDSRFKYDIEYQPGYARFDLQNNQSNRLKLLTFKMRTKIRNLVTLVDRKLNVNITARLTKNQLKIEDYDQLCDAIINRKPKSEKSIPGMFVGWDNTPRRGKNATVCTNSTPEKFKYYLTKQILNAKVNYKKDMMFIFAWNEWAEGGYLEPDKKYQYKYLEAIKDALTENNELT</sequence>
<evidence type="ECO:0000313" key="2">
    <source>
        <dbReference type="Proteomes" id="UP000537131"/>
    </source>
</evidence>
<dbReference type="CDD" id="cd11579">
    <property type="entry name" value="Glyco_tran_WbsX"/>
    <property type="match status" value="1"/>
</dbReference>
<gene>
    <name evidence="1" type="ORF">HBE96_21135</name>
</gene>